<name>A0A4Q7MS79_9BACT</name>
<dbReference type="PROSITE" id="PS50943">
    <property type="entry name" value="HTH_CROC1"/>
    <property type="match status" value="1"/>
</dbReference>
<evidence type="ECO:0000256" key="1">
    <source>
        <dbReference type="SAM" id="MobiDB-lite"/>
    </source>
</evidence>
<dbReference type="GO" id="GO:0001046">
    <property type="term" value="F:core promoter sequence-specific DNA binding"/>
    <property type="evidence" value="ECO:0007669"/>
    <property type="project" value="TreeGrafter"/>
</dbReference>
<dbReference type="InterPro" id="IPR010982">
    <property type="entry name" value="Lambda_DNA-bd_dom_sf"/>
</dbReference>
<dbReference type="Proteomes" id="UP000293874">
    <property type="component" value="Unassembled WGS sequence"/>
</dbReference>
<gene>
    <name evidence="3" type="ORF">EV199_2669</name>
</gene>
<sequence length="183" mass="20965">MEIQLPFKVIKDYKQYIEYCNILEQYTDMKKHSEAQEDIIELLTVLIEAYDREQDAEEDQEPIDPVSSLKFVMEQNRMKAADLAKELGVSKSLVSDILHYRRGFSKSFIRKLGMRFSFRQELWNRPYKLNPSTRSAKSSKAAKAVKSGKVSKKTKPTNGILAKSAKPVSRKKASASSKKNVVK</sequence>
<feature type="compositionally biased region" description="Low complexity" evidence="1">
    <location>
        <begin position="132"/>
        <end position="148"/>
    </location>
</feature>
<dbReference type="OrthoDB" id="672730at2"/>
<feature type="domain" description="HTH cro/C1-type" evidence="2">
    <location>
        <begin position="69"/>
        <end position="123"/>
    </location>
</feature>
<dbReference type="RefSeq" id="WP_130541289.1">
    <property type="nucleotide sequence ID" value="NZ_CP042431.1"/>
</dbReference>
<dbReference type="EMBL" id="SGXA01000002">
    <property type="protein sequence ID" value="RZS70774.1"/>
    <property type="molecule type" value="Genomic_DNA"/>
</dbReference>
<dbReference type="PANTHER" id="PTHR40455:SF1">
    <property type="entry name" value="ANTITOXIN HIGA"/>
    <property type="match status" value="1"/>
</dbReference>
<comment type="caution">
    <text evidence="3">The sequence shown here is derived from an EMBL/GenBank/DDBJ whole genome shotgun (WGS) entry which is preliminary data.</text>
</comment>
<dbReference type="Gene3D" id="1.10.260.40">
    <property type="entry name" value="lambda repressor-like DNA-binding domains"/>
    <property type="match status" value="1"/>
</dbReference>
<evidence type="ECO:0000313" key="4">
    <source>
        <dbReference type="Proteomes" id="UP000293874"/>
    </source>
</evidence>
<feature type="compositionally biased region" description="Low complexity" evidence="1">
    <location>
        <begin position="174"/>
        <end position="183"/>
    </location>
</feature>
<dbReference type="AlphaFoldDB" id="A0A4Q7MS79"/>
<keyword evidence="4" id="KW-1185">Reference proteome</keyword>
<evidence type="ECO:0000313" key="3">
    <source>
        <dbReference type="EMBL" id="RZS70774.1"/>
    </source>
</evidence>
<dbReference type="InterPro" id="IPR001387">
    <property type="entry name" value="Cro/C1-type_HTH"/>
</dbReference>
<dbReference type="GO" id="GO:0006355">
    <property type="term" value="P:regulation of DNA-templated transcription"/>
    <property type="evidence" value="ECO:0007669"/>
    <property type="project" value="InterPro"/>
</dbReference>
<protein>
    <submittedName>
        <fullName evidence="3">HTH-type transcriptional regulator/antitoxin HigA</fullName>
    </submittedName>
</protein>
<dbReference type="InterPro" id="IPR039060">
    <property type="entry name" value="Antitox_HigA"/>
</dbReference>
<accession>A0A4Q7MS79</accession>
<proteinExistence type="predicted"/>
<dbReference type="SUPFAM" id="SSF47413">
    <property type="entry name" value="lambda repressor-like DNA-binding domains"/>
    <property type="match status" value="1"/>
</dbReference>
<feature type="region of interest" description="Disordered" evidence="1">
    <location>
        <begin position="129"/>
        <end position="183"/>
    </location>
</feature>
<dbReference type="PANTHER" id="PTHR40455">
    <property type="entry name" value="ANTITOXIN HIGA"/>
    <property type="match status" value="1"/>
</dbReference>
<organism evidence="3 4">
    <name type="scientific">Pseudobacter ginsenosidimutans</name>
    <dbReference type="NCBI Taxonomy" id="661488"/>
    <lineage>
        <taxon>Bacteria</taxon>
        <taxon>Pseudomonadati</taxon>
        <taxon>Bacteroidota</taxon>
        <taxon>Chitinophagia</taxon>
        <taxon>Chitinophagales</taxon>
        <taxon>Chitinophagaceae</taxon>
        <taxon>Pseudobacter</taxon>
    </lineage>
</organism>
<reference evidence="3 4" key="1">
    <citation type="submission" date="2019-02" db="EMBL/GenBank/DDBJ databases">
        <title>Genomic Encyclopedia of Type Strains, Phase IV (KMG-IV): sequencing the most valuable type-strain genomes for metagenomic binning, comparative biology and taxonomic classification.</title>
        <authorList>
            <person name="Goeker M."/>
        </authorList>
    </citation>
    <scope>NUCLEOTIDE SEQUENCE [LARGE SCALE GENOMIC DNA]</scope>
    <source>
        <strain evidence="3 4">DSM 18116</strain>
    </source>
</reference>
<evidence type="ECO:0000259" key="2">
    <source>
        <dbReference type="PROSITE" id="PS50943"/>
    </source>
</evidence>
<dbReference type="CDD" id="cd00093">
    <property type="entry name" value="HTH_XRE"/>
    <property type="match status" value="1"/>
</dbReference>